<name>A0ABV3G001_9NOCA</name>
<dbReference type="InterPro" id="IPR029068">
    <property type="entry name" value="Glyas_Bleomycin-R_OHBP_Dase"/>
</dbReference>
<dbReference type="InterPro" id="IPR037523">
    <property type="entry name" value="VOC_core"/>
</dbReference>
<dbReference type="PANTHER" id="PTHR33993:SF14">
    <property type="entry name" value="GB|AAF24581.1"/>
    <property type="match status" value="1"/>
</dbReference>
<comment type="caution">
    <text evidence="2">The sequence shown here is derived from an EMBL/GenBank/DDBJ whole genome shotgun (WGS) entry which is preliminary data.</text>
</comment>
<protein>
    <submittedName>
        <fullName evidence="2">VOC family protein</fullName>
    </submittedName>
</protein>
<dbReference type="InterPro" id="IPR052164">
    <property type="entry name" value="Anthracycline_SecMetBiosynth"/>
</dbReference>
<evidence type="ECO:0000313" key="3">
    <source>
        <dbReference type="Proteomes" id="UP001551695"/>
    </source>
</evidence>
<accession>A0ABV3G001</accession>
<dbReference type="Pfam" id="PF18029">
    <property type="entry name" value="Glyoxalase_6"/>
    <property type="match status" value="1"/>
</dbReference>
<reference evidence="2 3" key="1">
    <citation type="submission" date="2024-06" db="EMBL/GenBank/DDBJ databases">
        <title>The Natural Products Discovery Center: Release of the First 8490 Sequenced Strains for Exploring Actinobacteria Biosynthetic Diversity.</title>
        <authorList>
            <person name="Kalkreuter E."/>
            <person name="Kautsar S.A."/>
            <person name="Yang D."/>
            <person name="Bader C.D."/>
            <person name="Teijaro C.N."/>
            <person name="Fluegel L."/>
            <person name="Davis C.M."/>
            <person name="Simpson J.R."/>
            <person name="Lauterbach L."/>
            <person name="Steele A.D."/>
            <person name="Gui C."/>
            <person name="Meng S."/>
            <person name="Li G."/>
            <person name="Viehrig K."/>
            <person name="Ye F."/>
            <person name="Su P."/>
            <person name="Kiefer A.F."/>
            <person name="Nichols A."/>
            <person name="Cepeda A.J."/>
            <person name="Yan W."/>
            <person name="Fan B."/>
            <person name="Jiang Y."/>
            <person name="Adhikari A."/>
            <person name="Zheng C.-J."/>
            <person name="Schuster L."/>
            <person name="Cowan T.M."/>
            <person name="Smanski M.J."/>
            <person name="Chevrette M.G."/>
            <person name="De Carvalho L.P.S."/>
            <person name="Shen B."/>
        </authorList>
    </citation>
    <scope>NUCLEOTIDE SEQUENCE [LARGE SCALE GENOMIC DNA]</scope>
    <source>
        <strain evidence="2 3">NPDC050403</strain>
    </source>
</reference>
<evidence type="ECO:0000313" key="2">
    <source>
        <dbReference type="EMBL" id="MEV0710795.1"/>
    </source>
</evidence>
<feature type="domain" description="VOC" evidence="1">
    <location>
        <begin position="8"/>
        <end position="121"/>
    </location>
</feature>
<dbReference type="CDD" id="cd07247">
    <property type="entry name" value="SgaA_N_like"/>
    <property type="match status" value="1"/>
</dbReference>
<organism evidence="2 3">
    <name type="scientific">Nocardia aurea</name>
    <dbReference type="NCBI Taxonomy" id="2144174"/>
    <lineage>
        <taxon>Bacteria</taxon>
        <taxon>Bacillati</taxon>
        <taxon>Actinomycetota</taxon>
        <taxon>Actinomycetes</taxon>
        <taxon>Mycobacteriales</taxon>
        <taxon>Nocardiaceae</taxon>
        <taxon>Nocardia</taxon>
    </lineage>
</organism>
<sequence length="123" mass="12747">MTQPAENTVAWFQIGSDKPAEVGKFYGDLFGWNFTPDPNTDGYDLITYPGGQGPSGGIMHSADASANHATFVVLVRDVAATVAAAEGYGGKVLVPPTTAKDGLVFAHILDPSGNNFGVFTPGS</sequence>
<proteinExistence type="predicted"/>
<dbReference type="PANTHER" id="PTHR33993">
    <property type="entry name" value="GLYOXALASE-RELATED"/>
    <property type="match status" value="1"/>
</dbReference>
<dbReference type="InterPro" id="IPR041581">
    <property type="entry name" value="Glyoxalase_6"/>
</dbReference>
<dbReference type="Proteomes" id="UP001551695">
    <property type="component" value="Unassembled WGS sequence"/>
</dbReference>
<dbReference type="PROSITE" id="PS51819">
    <property type="entry name" value="VOC"/>
    <property type="match status" value="1"/>
</dbReference>
<gene>
    <name evidence="2" type="ORF">AB0I48_24825</name>
</gene>
<dbReference type="Gene3D" id="3.10.180.10">
    <property type="entry name" value="2,3-Dihydroxybiphenyl 1,2-Dioxygenase, domain 1"/>
    <property type="match status" value="1"/>
</dbReference>
<dbReference type="RefSeq" id="WP_109529683.1">
    <property type="nucleotide sequence ID" value="NZ_JBEXKW010000025.1"/>
</dbReference>
<keyword evidence="3" id="KW-1185">Reference proteome</keyword>
<dbReference type="SUPFAM" id="SSF54593">
    <property type="entry name" value="Glyoxalase/Bleomycin resistance protein/Dihydroxybiphenyl dioxygenase"/>
    <property type="match status" value="1"/>
</dbReference>
<dbReference type="EMBL" id="JBFAKC010000012">
    <property type="protein sequence ID" value="MEV0710795.1"/>
    <property type="molecule type" value="Genomic_DNA"/>
</dbReference>
<evidence type="ECO:0000259" key="1">
    <source>
        <dbReference type="PROSITE" id="PS51819"/>
    </source>
</evidence>